<reference evidence="1" key="1">
    <citation type="journal article" date="2014" name="Front. Microbiol.">
        <title>High frequency of phylogenetically diverse reductive dehalogenase-homologous genes in deep subseafloor sedimentary metagenomes.</title>
        <authorList>
            <person name="Kawai M."/>
            <person name="Futagami T."/>
            <person name="Toyoda A."/>
            <person name="Takaki Y."/>
            <person name="Nishi S."/>
            <person name="Hori S."/>
            <person name="Arai W."/>
            <person name="Tsubouchi T."/>
            <person name="Morono Y."/>
            <person name="Uchiyama I."/>
            <person name="Ito T."/>
            <person name="Fujiyama A."/>
            <person name="Inagaki F."/>
            <person name="Takami H."/>
        </authorList>
    </citation>
    <scope>NUCLEOTIDE SEQUENCE</scope>
    <source>
        <strain evidence="1">Expedition CK06-06</strain>
    </source>
</reference>
<gene>
    <name evidence="1" type="ORF">S01H1_37536</name>
</gene>
<name>X0V3W3_9ZZZZ</name>
<accession>X0V3W3</accession>
<protein>
    <submittedName>
        <fullName evidence="1">Uncharacterized protein</fullName>
    </submittedName>
</protein>
<proteinExistence type="predicted"/>
<sequence length="269" mass="29952">AYVPDGCEGQFQDPSGEFYADVYTVDGDYTIPSSGQTIGPPDEQDKVLGPRWVDLHFQTAEYGLFEPLYEMQSYTRFFGLHCFEPGDHVFEFCNRADVKPPYEEYDPGYDELLCEDLTVHAEEPLVVDKQVWDVRFDYADNTADEGTELDPPNEYTLPVSENHLISVTSDDYNDGPAEPEDTEISFYAYVPAGCEGQFQDPDPTSGYFPFDVYTVDGDYTIPSSGQTTTQTKSWARGGWTCTSRPSSTACLSRSTRCRATPASSGCTAS</sequence>
<feature type="non-terminal residue" evidence="1">
    <location>
        <position position="1"/>
    </location>
</feature>
<comment type="caution">
    <text evidence="1">The sequence shown here is derived from an EMBL/GenBank/DDBJ whole genome shotgun (WGS) entry which is preliminary data.</text>
</comment>
<evidence type="ECO:0000313" key="1">
    <source>
        <dbReference type="EMBL" id="GAG12834.1"/>
    </source>
</evidence>
<organism evidence="1">
    <name type="scientific">marine sediment metagenome</name>
    <dbReference type="NCBI Taxonomy" id="412755"/>
    <lineage>
        <taxon>unclassified sequences</taxon>
        <taxon>metagenomes</taxon>
        <taxon>ecological metagenomes</taxon>
    </lineage>
</organism>
<dbReference type="EMBL" id="BARS01023585">
    <property type="protein sequence ID" value="GAG12834.1"/>
    <property type="molecule type" value="Genomic_DNA"/>
</dbReference>
<feature type="non-terminal residue" evidence="1">
    <location>
        <position position="269"/>
    </location>
</feature>
<dbReference type="AlphaFoldDB" id="X0V3W3"/>